<dbReference type="CDD" id="cd07344">
    <property type="entry name" value="M48_yhfN_like"/>
    <property type="match status" value="1"/>
</dbReference>
<dbReference type="PANTHER" id="PTHR30399">
    <property type="entry name" value="UNCHARACTERIZED PROTEIN YGJP"/>
    <property type="match status" value="1"/>
</dbReference>
<keyword evidence="3" id="KW-1185">Reference proteome</keyword>
<gene>
    <name evidence="2" type="ORF">C5O18_01635</name>
</gene>
<dbReference type="Proteomes" id="UP000243900">
    <property type="component" value="Unassembled WGS sequence"/>
</dbReference>
<protein>
    <submittedName>
        <fullName evidence="2">Metal-dependent hydrolase</fullName>
    </submittedName>
</protein>
<keyword evidence="2" id="KW-0378">Hydrolase</keyword>
<comment type="caution">
    <text evidence="2">The sequence shown here is derived from an EMBL/GenBank/DDBJ whole genome shotgun (WGS) entry which is preliminary data.</text>
</comment>
<dbReference type="Pfam" id="PF01863">
    <property type="entry name" value="YgjP-like"/>
    <property type="match status" value="1"/>
</dbReference>
<dbReference type="RefSeq" id="WP_105191134.1">
    <property type="nucleotide sequence ID" value="NZ_PTQZ01000015.1"/>
</dbReference>
<accession>A0A2P6AUQ5</accession>
<dbReference type="EMBL" id="PTQZ01000015">
    <property type="protein sequence ID" value="PQA50905.1"/>
    <property type="molecule type" value="Genomic_DNA"/>
</dbReference>
<dbReference type="InterPro" id="IPR002725">
    <property type="entry name" value="YgjP-like_metallopeptidase"/>
</dbReference>
<feature type="domain" description="YgjP-like metallopeptidase" evidence="1">
    <location>
        <begin position="92"/>
        <end position="158"/>
    </location>
</feature>
<dbReference type="Gene3D" id="3.30.2010.10">
    <property type="entry name" value="Metalloproteases ('zincins'), catalytic domain"/>
    <property type="match status" value="1"/>
</dbReference>
<organism evidence="2 3">
    <name type="scientific">Amnimonas aquatica</name>
    <dbReference type="NCBI Taxonomy" id="2094561"/>
    <lineage>
        <taxon>Bacteria</taxon>
        <taxon>Pseudomonadati</taxon>
        <taxon>Pseudomonadota</taxon>
        <taxon>Gammaproteobacteria</taxon>
        <taxon>Moraxellales</taxon>
        <taxon>Moraxellaceae</taxon>
        <taxon>Amnimonas</taxon>
    </lineage>
</organism>
<dbReference type="PANTHER" id="PTHR30399:SF1">
    <property type="entry name" value="UTP PYROPHOSPHATASE"/>
    <property type="match status" value="1"/>
</dbReference>
<sequence>MTAPRPPDTDLPFLRGYAEPLLAQVRGLIDTGRLGDYLAKRYPNRHQIQSDKALHAYVDDLRQRYLRRSQRPDRICYDSKLDVLHNALGLNTRQARVHGGRLQTRREIRIASLFRDTAPEFLDMIVVHELAHLRELEHNKAFYQLCEHMLPGYGQLEFDLRLWLTWQALSPDT</sequence>
<dbReference type="OrthoDB" id="9000630at2"/>
<dbReference type="AlphaFoldDB" id="A0A2P6AUQ5"/>
<evidence type="ECO:0000313" key="2">
    <source>
        <dbReference type="EMBL" id="PQA50905.1"/>
    </source>
</evidence>
<evidence type="ECO:0000313" key="3">
    <source>
        <dbReference type="Proteomes" id="UP000243900"/>
    </source>
</evidence>
<evidence type="ECO:0000259" key="1">
    <source>
        <dbReference type="Pfam" id="PF01863"/>
    </source>
</evidence>
<name>A0A2P6AUQ5_9GAMM</name>
<proteinExistence type="predicted"/>
<reference evidence="3" key="1">
    <citation type="submission" date="2018-02" db="EMBL/GenBank/DDBJ databases">
        <title>Genome sequencing of Solimonas sp. HR-BB.</title>
        <authorList>
            <person name="Lee Y."/>
            <person name="Jeon C.O."/>
        </authorList>
    </citation>
    <scope>NUCLEOTIDE SEQUENCE [LARGE SCALE GENOMIC DNA]</scope>
    <source>
        <strain evidence="3">HR-E</strain>
    </source>
</reference>
<dbReference type="InterPro" id="IPR053136">
    <property type="entry name" value="UTP_pyrophosphatase-like"/>
</dbReference>
<dbReference type="GO" id="GO:0016787">
    <property type="term" value="F:hydrolase activity"/>
    <property type="evidence" value="ECO:0007669"/>
    <property type="project" value="UniProtKB-KW"/>
</dbReference>